<dbReference type="InterPro" id="IPR021109">
    <property type="entry name" value="Peptidase_aspartic_dom_sf"/>
</dbReference>
<dbReference type="EMBL" id="BPLR01017548">
    <property type="protein sequence ID" value="GIY92521.1"/>
    <property type="molecule type" value="Genomic_DNA"/>
</dbReference>
<name>A0AAV4XEY3_CAEEX</name>
<protein>
    <submittedName>
        <fullName evidence="2">Uncharacterized protein</fullName>
    </submittedName>
</protein>
<sequence>MHSGCVINSKILIDKFEYEDDFVVPHSNLSPVFDIILGLNFLNKYEFIIDCKNNSLRNETTSINWNFKRSFYNVFGHIDGKINDKCRKKLNTSVQNEINKKIRVADDATSRTHVEAHPGCTQKKKKTGQFGGGLKEDPIEFVVSLSLPPPKTRGKRPVWNRALAW</sequence>
<dbReference type="AlphaFoldDB" id="A0AAV4XEY3"/>
<proteinExistence type="predicted"/>
<reference evidence="2 3" key="1">
    <citation type="submission" date="2021-06" db="EMBL/GenBank/DDBJ databases">
        <title>Caerostris extrusa draft genome.</title>
        <authorList>
            <person name="Kono N."/>
            <person name="Arakawa K."/>
        </authorList>
    </citation>
    <scope>NUCLEOTIDE SEQUENCE [LARGE SCALE GENOMIC DNA]</scope>
</reference>
<evidence type="ECO:0000313" key="3">
    <source>
        <dbReference type="Proteomes" id="UP001054945"/>
    </source>
</evidence>
<gene>
    <name evidence="2" type="ORF">CEXT_150391</name>
</gene>
<organism evidence="2 3">
    <name type="scientific">Caerostris extrusa</name>
    <name type="common">Bark spider</name>
    <name type="synonym">Caerostris bankana</name>
    <dbReference type="NCBI Taxonomy" id="172846"/>
    <lineage>
        <taxon>Eukaryota</taxon>
        <taxon>Metazoa</taxon>
        <taxon>Ecdysozoa</taxon>
        <taxon>Arthropoda</taxon>
        <taxon>Chelicerata</taxon>
        <taxon>Arachnida</taxon>
        <taxon>Araneae</taxon>
        <taxon>Araneomorphae</taxon>
        <taxon>Entelegynae</taxon>
        <taxon>Araneoidea</taxon>
        <taxon>Araneidae</taxon>
        <taxon>Caerostris</taxon>
    </lineage>
</organism>
<accession>A0AAV4XEY3</accession>
<evidence type="ECO:0000313" key="2">
    <source>
        <dbReference type="EMBL" id="GIY92521.1"/>
    </source>
</evidence>
<comment type="caution">
    <text evidence="2">The sequence shown here is derived from an EMBL/GenBank/DDBJ whole genome shotgun (WGS) entry which is preliminary data.</text>
</comment>
<evidence type="ECO:0000256" key="1">
    <source>
        <dbReference type="SAM" id="MobiDB-lite"/>
    </source>
</evidence>
<dbReference type="Gene3D" id="2.40.70.10">
    <property type="entry name" value="Acid Proteases"/>
    <property type="match status" value="1"/>
</dbReference>
<keyword evidence="3" id="KW-1185">Reference proteome</keyword>
<feature type="region of interest" description="Disordered" evidence="1">
    <location>
        <begin position="113"/>
        <end position="132"/>
    </location>
</feature>
<dbReference type="Proteomes" id="UP001054945">
    <property type="component" value="Unassembled WGS sequence"/>
</dbReference>